<dbReference type="SMART" id="SM00209">
    <property type="entry name" value="TSP1"/>
    <property type="match status" value="15"/>
</dbReference>
<gene>
    <name evidence="18" type="ORF">chiPu_0001404</name>
</gene>
<dbReference type="Gene3D" id="2.20.100.10">
    <property type="entry name" value="Thrombospondin type-1 (TSP1) repeat"/>
    <property type="match status" value="9"/>
</dbReference>
<evidence type="ECO:0000256" key="15">
    <source>
        <dbReference type="SAM" id="Phobius"/>
    </source>
</evidence>
<dbReference type="InterPro" id="IPR044004">
    <property type="entry name" value="TSP1_spondin_dom"/>
</dbReference>
<dbReference type="FunFam" id="2.20.100.10:FF:000015">
    <property type="entry name" value="Thrombospondin, type I, domain containing 7A"/>
    <property type="match status" value="1"/>
</dbReference>
<keyword evidence="8" id="KW-0221">Differentiation</keyword>
<evidence type="ECO:0000256" key="11">
    <source>
        <dbReference type="ARBA" id="ARBA00023157"/>
    </source>
</evidence>
<feature type="domain" description="Spondin-like TSP1" evidence="16">
    <location>
        <begin position="611"/>
        <end position="669"/>
    </location>
</feature>
<evidence type="ECO:0000256" key="2">
    <source>
        <dbReference type="ARBA" id="ARBA00004316"/>
    </source>
</evidence>
<dbReference type="EMBL" id="BEZZ01000021">
    <property type="protein sequence ID" value="GCC23013.1"/>
    <property type="molecule type" value="Genomic_DNA"/>
</dbReference>
<evidence type="ECO:0000256" key="6">
    <source>
        <dbReference type="ARBA" id="ARBA00022729"/>
    </source>
</evidence>
<name>A0A401RXZ2_CHIPU</name>
<keyword evidence="3" id="KW-1003">Cell membrane</keyword>
<dbReference type="Pfam" id="PF23308">
    <property type="entry name" value="TSP1_TSH7A-B_C"/>
    <property type="match status" value="1"/>
</dbReference>
<evidence type="ECO:0000256" key="8">
    <source>
        <dbReference type="ARBA" id="ARBA00022782"/>
    </source>
</evidence>
<feature type="domain" description="Spondin-like TSP1" evidence="16">
    <location>
        <begin position="747"/>
        <end position="805"/>
    </location>
</feature>
<keyword evidence="7" id="KW-0677">Repeat</keyword>
<dbReference type="Pfam" id="PF19028">
    <property type="entry name" value="TSP1_spondin"/>
    <property type="match status" value="7"/>
</dbReference>
<feature type="domain" description="Spondin-like TSP1" evidence="16">
    <location>
        <begin position="1011"/>
        <end position="1055"/>
    </location>
</feature>
<dbReference type="FunFam" id="2.20.100.10:FF:000020">
    <property type="entry name" value="Thrombospondin type 1 domain containing 7A"/>
    <property type="match status" value="1"/>
</dbReference>
<dbReference type="GO" id="GO:0042995">
    <property type="term" value="C:cell projection"/>
    <property type="evidence" value="ECO:0007669"/>
    <property type="project" value="UniProtKB-SubCell"/>
</dbReference>
<keyword evidence="5 15" id="KW-0812">Transmembrane</keyword>
<organism evidence="18 19">
    <name type="scientific">Chiloscyllium punctatum</name>
    <name type="common">Brownbanded bambooshark</name>
    <name type="synonym">Hemiscyllium punctatum</name>
    <dbReference type="NCBI Taxonomy" id="137246"/>
    <lineage>
        <taxon>Eukaryota</taxon>
        <taxon>Metazoa</taxon>
        <taxon>Chordata</taxon>
        <taxon>Craniata</taxon>
        <taxon>Vertebrata</taxon>
        <taxon>Chondrichthyes</taxon>
        <taxon>Elasmobranchii</taxon>
        <taxon>Galeomorphii</taxon>
        <taxon>Galeoidea</taxon>
        <taxon>Orectolobiformes</taxon>
        <taxon>Hemiscylliidae</taxon>
        <taxon>Chiloscyllium</taxon>
    </lineage>
</organism>
<dbReference type="InterPro" id="IPR056991">
    <property type="entry name" value="TSP1_TSH7A-B_C"/>
</dbReference>
<evidence type="ECO:0000256" key="10">
    <source>
        <dbReference type="ARBA" id="ARBA00023136"/>
    </source>
</evidence>
<feature type="domain" description="Spondin-like TSP1" evidence="16">
    <location>
        <begin position="187"/>
        <end position="238"/>
    </location>
</feature>
<evidence type="ECO:0000259" key="16">
    <source>
        <dbReference type="Pfam" id="PF19028"/>
    </source>
</evidence>
<dbReference type="Pfam" id="PF19030">
    <property type="entry name" value="TSP1_ADAMTS"/>
    <property type="match status" value="3"/>
</dbReference>
<keyword evidence="12" id="KW-0325">Glycoprotein</keyword>
<feature type="domain" description="Thrombospondin type-1" evidence="17">
    <location>
        <begin position="1493"/>
        <end position="1532"/>
    </location>
</feature>
<evidence type="ECO:0000256" key="13">
    <source>
        <dbReference type="ARBA" id="ARBA00023273"/>
    </source>
</evidence>
<dbReference type="Pfam" id="PF00090">
    <property type="entry name" value="TSP_1"/>
    <property type="match status" value="3"/>
</dbReference>
<feature type="domain" description="Spondin-like TSP1" evidence="16">
    <location>
        <begin position="340"/>
        <end position="393"/>
    </location>
</feature>
<keyword evidence="11" id="KW-1015">Disulfide bond</keyword>
<dbReference type="SUPFAM" id="SSF82895">
    <property type="entry name" value="TSP-1 type 1 repeat"/>
    <property type="match status" value="11"/>
</dbReference>
<keyword evidence="19" id="KW-1185">Reference proteome</keyword>
<dbReference type="FunFam" id="2.20.100.10:FF:000014">
    <property type="entry name" value="Thrombospondin type 1 domain containing 7A"/>
    <property type="match status" value="1"/>
</dbReference>
<keyword evidence="10 15" id="KW-0472">Membrane</keyword>
<feature type="transmembrane region" description="Helical" evidence="15">
    <location>
        <begin position="1582"/>
        <end position="1605"/>
    </location>
</feature>
<evidence type="ECO:0000256" key="5">
    <source>
        <dbReference type="ARBA" id="ARBA00022692"/>
    </source>
</evidence>
<comment type="caution">
    <text evidence="18">The sequence shown here is derived from an EMBL/GenBank/DDBJ whole genome shotgun (WGS) entry which is preliminary data.</text>
</comment>
<feature type="domain" description="Spondin-like TSP1" evidence="16">
    <location>
        <begin position="1389"/>
        <end position="1448"/>
    </location>
</feature>
<dbReference type="PANTHER" id="PTHR11311:SF8">
    <property type="entry name" value="THROMBOSPONDIN TYPE-1 DOMAIN-CONTAINING PROTEIN 7A"/>
    <property type="match status" value="1"/>
</dbReference>
<dbReference type="Proteomes" id="UP000287033">
    <property type="component" value="Unassembled WGS sequence"/>
</dbReference>
<dbReference type="GO" id="GO:0001525">
    <property type="term" value="P:angiogenesis"/>
    <property type="evidence" value="ECO:0007669"/>
    <property type="project" value="UniProtKB-KW"/>
</dbReference>
<evidence type="ECO:0000256" key="7">
    <source>
        <dbReference type="ARBA" id="ARBA00022737"/>
    </source>
</evidence>
<dbReference type="OrthoDB" id="5814848at2759"/>
<dbReference type="FunFam" id="2.20.100.10:FF:000050">
    <property type="entry name" value="Thrombospondin type 1 domain containing 7B"/>
    <property type="match status" value="1"/>
</dbReference>
<dbReference type="OMA" id="GRDCMDP"/>
<dbReference type="FunFam" id="2.20.100.10:FF:000017">
    <property type="entry name" value="Thrombospondin type 1 domain containing 7A"/>
    <property type="match status" value="1"/>
</dbReference>
<protein>
    <recommendedName>
        <fullName evidence="14">Thrombospondin type-1 domain-containing protein 7A</fullName>
    </recommendedName>
</protein>
<dbReference type="FunFam" id="2.20.100.10:FF:000027">
    <property type="entry name" value="Thrombospondin type 1 domain containing 7A"/>
    <property type="match status" value="1"/>
</dbReference>
<evidence type="ECO:0000313" key="19">
    <source>
        <dbReference type="Proteomes" id="UP000287033"/>
    </source>
</evidence>
<proteinExistence type="predicted"/>
<evidence type="ECO:0000256" key="3">
    <source>
        <dbReference type="ARBA" id="ARBA00022475"/>
    </source>
</evidence>
<evidence type="ECO:0000256" key="1">
    <source>
        <dbReference type="ARBA" id="ARBA00004251"/>
    </source>
</evidence>
<keyword evidence="9 15" id="KW-1133">Transmembrane helix</keyword>
<keyword evidence="6" id="KW-0732">Signal</keyword>
<dbReference type="InterPro" id="IPR051418">
    <property type="entry name" value="Spondin/Thrombospondin_T1"/>
</dbReference>
<sequence>MRLGRKITASLRCSRNCAVSAQWIGVVLTLVFGIRNVKAEADEEFQSVYVWKPGSWGRCMGEECGPGGVQTRSVWCAHVEGWTTLPTNCKPSERPENQQNCFKVCDWHKDLYKWQVGEWSKCLSVASRNPSSRVTSECLKGEEGIQTRDVTCIEKRNGAAAEDVICDYFETKPHIEQACLIPCPQNCVVTEFTSWSECTKSCGVGLKHRIRQILVPPLYGGEPCPNLTEFRTCTFNSCDAEESIYSLRVGPWSACSLPHTRQTRQVGKRVRDPEARELMKKKRNRNRQIRQDTKYFDVLIGYQTRQVTCMHRSGKTAALSFCKQEKLPITFQSCVVPKDCLTSEWSEWSPCSKTCYSTTSTKGFRTRTSSIKQFPVGGGKECPSLEEKEPCAPQGEGVPPCAMYSWRTREWSECRVDMLLSQQDRRRGNQTSLCGGGIQTREFYCVQANENPISHQNKHKEKEVEKPVANTLCTGPTPNTTQLCQIACPIECEVSPWSAWGPCTYESCDDPQGKKGFKVRKRQIANEPTGGAGNCPHLIEAIPCDDPSCYSWEVVRLGECSPDNDSKCGPGVQTPEVQCVNSNQDVVDRNLCREAIYPVPVLCNVPCPRDCVLSKWSEWSSCSYTCSGKNTEGKQMRARSILAYAAEGAAQCPNSSALQEIRSCNEHPCTVYHWQAGPWGPCIEDSSVATLNSSTSWSGEATCAVGMQTRKVICMRVNVGQVGPKKCPETVRPDTVRPCLLPCKKDCIVTPYSHWTPCDLSCNAGDDAKTIQSRHRVIIQLPSNGGRDCPDMLFEEKDCETTRICSNYRWKTHKWHRCQLVPWNVRQDSPGAHETCGPGLQTRAISCRKQDGGQVDINNCLKWAGTMPPLTQHCQLPCQDDCLFTNWSKFSACTGDCSTVQIRKRTFVGKSRKREKCRNAQLFPLIETQFCPCNKYTAQPVGNLSDCILPEGKMEVLLGMKIQGDIKECGRGYRYQALACRDQNNRLVESGRCNRHAYIEEACIIPCPSDCKLSEWSNWSRCSKSCGSGVKVRSKWLREKPYNGGRPCPKLDHTNQAQVYEVVPCHSDCSQYVWIAEPWSVCKVSNVDLKDNCGEGVQTRKVRCMQNTIDGPIEPVEDYLCDPEEMPLGSRQCKLPCPDDCVVSEWTSWSNCPLPCNISTVRERSAVPLRQPGEGKPCPSETETEVCHLNKNCFHFVYNVTDWSTCQLSDKAVCGNGIKTRMLDCVRSDGKSVDLKFCEELGLEKSWQMNSSCAVECPVNCQFSDWSAWSACSQSCGLTGVMTRKRTLIQPFQGDGRPCIMQLEQFKPCLIKPCYRWQYSEWTQCTVEDAHCGDGMKFRNISCVVFDGSSDDPGQIVDDELCADVEPMVNGNKQIVLQAACTVPCPGDCYLTEWSVWSSCQLTCVNNEDLGYGGVQVRTKAVIIQAMDNEHLCPEQELETRLCTGGSCYEYVWLAGAWTGSYREVWCQRSDGINVTGGCSAVNQPYGDRSCNPPCTKPHTYCSESAVCVCEEGYTEVVTTDNLLDQCTMIPVLEIPSVEEKKADVKTSRAINPTETYDSEQGHSGHMWFLQPFGADGKLKTWVYGVAAGGFVLIIFIVSMSYLACKKPKKPQRKQNNKLKPLTLAYDGDADM</sequence>
<dbReference type="PANTHER" id="PTHR11311">
    <property type="entry name" value="SPONDIN"/>
    <property type="match status" value="1"/>
</dbReference>
<feature type="domain" description="Spondin-like TSP1" evidence="16">
    <location>
        <begin position="1261"/>
        <end position="1314"/>
    </location>
</feature>
<accession>A0A401RXZ2</accession>
<dbReference type="PROSITE" id="PS50092">
    <property type="entry name" value="TSP1"/>
    <property type="match status" value="11"/>
</dbReference>
<dbReference type="GO" id="GO:0005886">
    <property type="term" value="C:plasma membrane"/>
    <property type="evidence" value="ECO:0007669"/>
    <property type="project" value="UniProtKB-SubCell"/>
</dbReference>
<dbReference type="FunFam" id="2.20.100.10:FF:000018">
    <property type="entry name" value="Thrombospondin type 1 domain containing 7A"/>
    <property type="match status" value="1"/>
</dbReference>
<evidence type="ECO:0000313" key="18">
    <source>
        <dbReference type="EMBL" id="GCC23013.1"/>
    </source>
</evidence>
<evidence type="ECO:0000256" key="4">
    <source>
        <dbReference type="ARBA" id="ARBA00022657"/>
    </source>
</evidence>
<reference evidence="18 19" key="1">
    <citation type="journal article" date="2018" name="Nat. Ecol. Evol.">
        <title>Shark genomes provide insights into elasmobranch evolution and the origin of vertebrates.</title>
        <authorList>
            <person name="Hara Y"/>
            <person name="Yamaguchi K"/>
            <person name="Onimaru K"/>
            <person name="Kadota M"/>
            <person name="Koyanagi M"/>
            <person name="Keeley SD"/>
            <person name="Tatsumi K"/>
            <person name="Tanaka K"/>
            <person name="Motone F"/>
            <person name="Kageyama Y"/>
            <person name="Nozu R"/>
            <person name="Adachi N"/>
            <person name="Nishimura O"/>
            <person name="Nakagawa R"/>
            <person name="Tanegashima C"/>
            <person name="Kiyatake I"/>
            <person name="Matsumoto R"/>
            <person name="Murakumo K"/>
            <person name="Nishida K"/>
            <person name="Terakita A"/>
            <person name="Kuratani S"/>
            <person name="Sato K"/>
            <person name="Hyodo S Kuraku.S."/>
        </authorList>
    </citation>
    <scope>NUCLEOTIDE SEQUENCE [LARGE SCALE GENOMIC DNA]</scope>
</reference>
<evidence type="ECO:0000259" key="17">
    <source>
        <dbReference type="Pfam" id="PF23308"/>
    </source>
</evidence>
<dbReference type="InterPro" id="IPR000884">
    <property type="entry name" value="TSP1_rpt"/>
</dbReference>
<keyword evidence="4" id="KW-0037">Angiogenesis</keyword>
<evidence type="ECO:0000256" key="12">
    <source>
        <dbReference type="ARBA" id="ARBA00023180"/>
    </source>
</evidence>
<dbReference type="GO" id="GO:0030154">
    <property type="term" value="P:cell differentiation"/>
    <property type="evidence" value="ECO:0007669"/>
    <property type="project" value="UniProtKB-KW"/>
</dbReference>
<evidence type="ECO:0000256" key="14">
    <source>
        <dbReference type="ARBA" id="ARBA00069078"/>
    </source>
</evidence>
<comment type="subcellular location">
    <subcellularLocation>
        <location evidence="1">Cell membrane</location>
        <topology evidence="1">Single-pass type I membrane protein</topology>
    </subcellularLocation>
    <subcellularLocation>
        <location evidence="2">Cell projection</location>
    </subcellularLocation>
</comment>
<keyword evidence="13" id="KW-0966">Cell projection</keyword>
<evidence type="ECO:0000256" key="9">
    <source>
        <dbReference type="ARBA" id="ARBA00022989"/>
    </source>
</evidence>
<dbReference type="FunFam" id="2.20.100.10:FF:000019">
    <property type="entry name" value="Thrombospondin type 1 domain containing 7A"/>
    <property type="match status" value="1"/>
</dbReference>
<dbReference type="InterPro" id="IPR036383">
    <property type="entry name" value="TSP1_rpt_sf"/>
</dbReference>
<dbReference type="FunFam" id="2.20.100.10:FF:000031">
    <property type="entry name" value="Thrombospondin type 1 domain containing 7A"/>
    <property type="match status" value="1"/>
</dbReference>